<proteinExistence type="predicted"/>
<dbReference type="Proteomes" id="UP000590412">
    <property type="component" value="Unassembled WGS sequence"/>
</dbReference>
<feature type="compositionally biased region" description="Basic residues" evidence="1">
    <location>
        <begin position="384"/>
        <end position="393"/>
    </location>
</feature>
<name>A0A8X7TDM8_CANPA</name>
<evidence type="ECO:0000313" key="3">
    <source>
        <dbReference type="Proteomes" id="UP000590412"/>
    </source>
</evidence>
<feature type="compositionally biased region" description="Polar residues" evidence="1">
    <location>
        <begin position="282"/>
        <end position="297"/>
    </location>
</feature>
<comment type="caution">
    <text evidence="2">The sequence shown here is derived from an EMBL/GenBank/DDBJ whole genome shotgun (WGS) entry which is preliminary data.</text>
</comment>
<feature type="compositionally biased region" description="Basic and acidic residues" evidence="1">
    <location>
        <begin position="299"/>
        <end position="310"/>
    </location>
</feature>
<dbReference type="EMBL" id="JABWAB010000001">
    <property type="protein sequence ID" value="KAF6059627.1"/>
    <property type="molecule type" value="Genomic_DNA"/>
</dbReference>
<reference evidence="2" key="1">
    <citation type="submission" date="2020-03" db="EMBL/GenBank/DDBJ databases">
        <title>FDA dAtabase for Regulatory Grade micrObial Sequences (FDA-ARGOS): Supporting development and validation of Infectious Disease Dx tests.</title>
        <authorList>
            <person name="Campos J."/>
            <person name="Goldberg B."/>
            <person name="Tallon L."/>
            <person name="Sadzewicz L."/>
            <person name="Vavikolanu K."/>
            <person name="Mehta A."/>
            <person name="Aluvathingal J."/>
            <person name="Nadendla S."/>
            <person name="Nandy P."/>
            <person name="Geyer C."/>
            <person name="Yan Y."/>
            <person name="Sichtig H."/>
        </authorList>
    </citation>
    <scope>NUCLEOTIDE SEQUENCE [LARGE SCALE GENOMIC DNA]</scope>
    <source>
        <strain evidence="2">FDAARGOS_652</strain>
    </source>
</reference>
<gene>
    <name evidence="2" type="ORF">FOB60_001209</name>
</gene>
<feature type="compositionally biased region" description="Basic and acidic residues" evidence="1">
    <location>
        <begin position="319"/>
        <end position="333"/>
    </location>
</feature>
<dbReference type="AlphaFoldDB" id="A0A8X7TDM8"/>
<accession>A0A8X7TDM8</accession>
<dbReference type="OrthoDB" id="4025237at2759"/>
<feature type="region of interest" description="Disordered" evidence="1">
    <location>
        <begin position="213"/>
        <end position="333"/>
    </location>
</feature>
<feature type="compositionally biased region" description="Low complexity" evidence="1">
    <location>
        <begin position="258"/>
        <end position="281"/>
    </location>
</feature>
<feature type="region of interest" description="Disordered" evidence="1">
    <location>
        <begin position="373"/>
        <end position="426"/>
    </location>
</feature>
<feature type="compositionally biased region" description="Polar residues" evidence="1">
    <location>
        <begin position="398"/>
        <end position="410"/>
    </location>
</feature>
<sequence length="426" mass="48195">MSPPMIDISQYEISIIKQAWLALNLFTNYHNLNTTGQNGGPKVINNDFNLREFEQNLATKIYHKSATKDSSDLPNFITGTHILDNDLFNSHHATTTPSSISDSEISAIINDYQLEPLLQFITIMINHLEFNMIQPGQSMITNFSNRNVRLYDMSFAKYQLWGECLIESMVDKLSITDASKFQGEEQFIFNKFLSQVLSFLAYHSKESTVAFPNDSAISNNRDHAGKRTLVGESYPGPTISDMANVTSPYSHLAQPVKPSTRSSSSSARSSTRLSTTSTLPSDKSSQMSLHHTQSFNNEPFDHLSETDINKIHNPQPSAPEKKTNHLIKQDDKELSLARSVSLESITDDTYDYLNSFRCYKTPIEESKYAKLKRSFSKTSSSSSSRRKWSLSKRKGNETPLQSQLTQGQSMEKQHSKNGLYRIISRR</sequence>
<evidence type="ECO:0000256" key="1">
    <source>
        <dbReference type="SAM" id="MobiDB-lite"/>
    </source>
</evidence>
<evidence type="ECO:0000313" key="2">
    <source>
        <dbReference type="EMBL" id="KAF6059627.1"/>
    </source>
</evidence>
<protein>
    <submittedName>
        <fullName evidence="2">Uncharacterized protein</fullName>
    </submittedName>
</protein>
<organism evidence="2 3">
    <name type="scientific">Candida parapsilosis</name>
    <name type="common">Yeast</name>
    <dbReference type="NCBI Taxonomy" id="5480"/>
    <lineage>
        <taxon>Eukaryota</taxon>
        <taxon>Fungi</taxon>
        <taxon>Dikarya</taxon>
        <taxon>Ascomycota</taxon>
        <taxon>Saccharomycotina</taxon>
        <taxon>Pichiomycetes</taxon>
        <taxon>Debaryomycetaceae</taxon>
        <taxon>Candida/Lodderomyces clade</taxon>
        <taxon>Candida</taxon>
    </lineage>
</organism>